<keyword evidence="1" id="KW-0489">Methyltransferase</keyword>
<feature type="compositionally biased region" description="Basic and acidic residues" evidence="3">
    <location>
        <begin position="31"/>
        <end position="42"/>
    </location>
</feature>
<dbReference type="EMBL" id="JAXCLX010000001">
    <property type="protein sequence ID" value="MDY0870283.1"/>
    <property type="molecule type" value="Genomic_DNA"/>
</dbReference>
<dbReference type="InterPro" id="IPR013123">
    <property type="entry name" value="SpoU_subst-bd"/>
</dbReference>
<feature type="region of interest" description="Disordered" evidence="3">
    <location>
        <begin position="1"/>
        <end position="58"/>
    </location>
</feature>
<dbReference type="InterPro" id="IPR004441">
    <property type="entry name" value="rRNA_MeTrfase_TrmH"/>
</dbReference>
<evidence type="ECO:0000256" key="1">
    <source>
        <dbReference type="ARBA" id="ARBA00022603"/>
    </source>
</evidence>
<dbReference type="InterPro" id="IPR029064">
    <property type="entry name" value="Ribosomal_eL30-like_sf"/>
</dbReference>
<keyword evidence="6" id="KW-1185">Reference proteome</keyword>
<protein>
    <submittedName>
        <fullName evidence="5">23S rRNA (Guanosine(2251)-2'-O)-methyltransferase RlmB</fullName>
    </submittedName>
</protein>
<dbReference type="SMART" id="SM00967">
    <property type="entry name" value="SpoU_sub_bind"/>
    <property type="match status" value="1"/>
</dbReference>
<dbReference type="PANTHER" id="PTHR46429:SF1">
    <property type="entry name" value="23S RRNA (GUANOSINE-2'-O-)-METHYLTRANSFERASE RLMB"/>
    <property type="match status" value="1"/>
</dbReference>
<dbReference type="Pfam" id="PF08032">
    <property type="entry name" value="SpoU_sub_bind"/>
    <property type="match status" value="1"/>
</dbReference>
<comment type="caution">
    <text evidence="5">The sequence shown here is derived from an EMBL/GenBank/DDBJ whole genome shotgun (WGS) entry which is preliminary data.</text>
</comment>
<gene>
    <name evidence="5" type="primary">rlmB</name>
    <name evidence="5" type="ORF">SMD31_00015</name>
</gene>
<dbReference type="InterPro" id="IPR029028">
    <property type="entry name" value="Alpha/beta_knot_MTases"/>
</dbReference>
<dbReference type="SUPFAM" id="SSF75217">
    <property type="entry name" value="alpha/beta knot"/>
    <property type="match status" value="1"/>
</dbReference>
<dbReference type="RefSeq" id="WP_320498439.1">
    <property type="nucleotide sequence ID" value="NZ_JAXCLX010000001.1"/>
</dbReference>
<dbReference type="SUPFAM" id="SSF55315">
    <property type="entry name" value="L30e-like"/>
    <property type="match status" value="1"/>
</dbReference>
<feature type="domain" description="RNA 2-O ribose methyltransferase substrate binding" evidence="4">
    <location>
        <begin position="57"/>
        <end position="125"/>
    </location>
</feature>
<dbReference type="Pfam" id="PF00588">
    <property type="entry name" value="SpoU_methylase"/>
    <property type="match status" value="1"/>
</dbReference>
<evidence type="ECO:0000256" key="3">
    <source>
        <dbReference type="SAM" id="MobiDB-lite"/>
    </source>
</evidence>
<dbReference type="InterPro" id="IPR001537">
    <property type="entry name" value="SpoU_MeTrfase"/>
</dbReference>
<dbReference type="NCBIfam" id="TIGR00186">
    <property type="entry name" value="rRNA_methyl_3"/>
    <property type="match status" value="1"/>
</dbReference>
<evidence type="ECO:0000313" key="6">
    <source>
        <dbReference type="Proteomes" id="UP001271769"/>
    </source>
</evidence>
<name>A0ABU5DSM1_9PROT</name>
<dbReference type="Gene3D" id="3.40.1280.10">
    <property type="match status" value="1"/>
</dbReference>
<proteinExistence type="predicted"/>
<evidence type="ECO:0000256" key="2">
    <source>
        <dbReference type="ARBA" id="ARBA00022679"/>
    </source>
</evidence>
<evidence type="ECO:0000259" key="4">
    <source>
        <dbReference type="SMART" id="SM00967"/>
    </source>
</evidence>
<evidence type="ECO:0000313" key="5">
    <source>
        <dbReference type="EMBL" id="MDY0870283.1"/>
    </source>
</evidence>
<dbReference type="PANTHER" id="PTHR46429">
    <property type="entry name" value="23S RRNA (GUANOSINE-2'-O-)-METHYLTRANSFERASE RLMB"/>
    <property type="match status" value="1"/>
</dbReference>
<dbReference type="CDD" id="cd18103">
    <property type="entry name" value="SpoU-like_RlmB"/>
    <property type="match status" value="1"/>
</dbReference>
<keyword evidence="2" id="KW-0808">Transferase</keyword>
<accession>A0ABU5DSM1</accession>
<organism evidence="5 6">
    <name type="scientific">Dongia rigui</name>
    <dbReference type="NCBI Taxonomy" id="940149"/>
    <lineage>
        <taxon>Bacteria</taxon>
        <taxon>Pseudomonadati</taxon>
        <taxon>Pseudomonadota</taxon>
        <taxon>Alphaproteobacteria</taxon>
        <taxon>Rhodospirillales</taxon>
        <taxon>Dongiaceae</taxon>
        <taxon>Dongia</taxon>
    </lineage>
</organism>
<dbReference type="Proteomes" id="UP001271769">
    <property type="component" value="Unassembled WGS sequence"/>
</dbReference>
<feature type="compositionally biased region" description="Basic residues" evidence="3">
    <location>
        <begin position="1"/>
        <end position="14"/>
    </location>
</feature>
<dbReference type="Gene3D" id="3.30.1330.30">
    <property type="match status" value="1"/>
</dbReference>
<sequence>MSPRKPSKPPHRNRERPDERPSRAPAGNPTRNRDAGPQRSETKSPSPPQAGGPGGYWLFGHHAVEEALRNPRRQIHRVVVSGETPASLGRGIEAEAVDRDFIDKLVGRDVVHQGIAARVSPLPEVDIYEICDQARGRENAVIVILDQVTDPHNVGAILRSAAAFGAMAIVLTERHAAPESGILAKSASGALEHVPLVRVTNLARAMEELKEAGFWCIGLASDAKQTLSSIKSGGKVALCLGAEGAGLRRLTRENCDLLVRLPTAGPIDHLNVSNAAAISLYELAR</sequence>
<dbReference type="InterPro" id="IPR029026">
    <property type="entry name" value="tRNA_m1G_MTases_N"/>
</dbReference>
<reference evidence="5 6" key="1">
    <citation type="journal article" date="2013" name="Antonie Van Leeuwenhoek">
        <title>Dongia rigui sp. nov., isolated from freshwater of a large wetland in Korea.</title>
        <authorList>
            <person name="Baik K.S."/>
            <person name="Hwang Y.M."/>
            <person name="Choi J.S."/>
            <person name="Kwon J."/>
            <person name="Seong C.N."/>
        </authorList>
    </citation>
    <scope>NUCLEOTIDE SEQUENCE [LARGE SCALE GENOMIC DNA]</scope>
    <source>
        <strain evidence="5 6">04SU4-P</strain>
    </source>
</reference>